<comment type="caution">
    <text evidence="2">The sequence shown here is derived from an EMBL/GenBank/DDBJ whole genome shotgun (WGS) entry which is preliminary data.</text>
</comment>
<feature type="compositionally biased region" description="Low complexity" evidence="1">
    <location>
        <begin position="480"/>
        <end position="490"/>
    </location>
</feature>
<feature type="region of interest" description="Disordered" evidence="1">
    <location>
        <begin position="1"/>
        <end position="100"/>
    </location>
</feature>
<feature type="compositionally biased region" description="Low complexity" evidence="1">
    <location>
        <begin position="582"/>
        <end position="596"/>
    </location>
</feature>
<feature type="compositionally biased region" description="Polar residues" evidence="1">
    <location>
        <begin position="42"/>
        <end position="60"/>
    </location>
</feature>
<feature type="compositionally biased region" description="Polar residues" evidence="1">
    <location>
        <begin position="372"/>
        <end position="385"/>
    </location>
</feature>
<feature type="compositionally biased region" description="Low complexity" evidence="1">
    <location>
        <begin position="153"/>
        <end position="164"/>
    </location>
</feature>
<reference evidence="3" key="1">
    <citation type="journal article" date="2017" name="bioRxiv">
        <title>Conservation of a gene cluster reveals novel cercosporin biosynthetic mechanisms and extends production to the genus Colletotrichum.</title>
        <authorList>
            <person name="de Jonge R."/>
            <person name="Ebert M.K."/>
            <person name="Huitt-Roehl C.R."/>
            <person name="Pal P."/>
            <person name="Suttle J.C."/>
            <person name="Spanner R.E."/>
            <person name="Neubauer J.D."/>
            <person name="Jurick W.M.II."/>
            <person name="Stott K.A."/>
            <person name="Secor G.A."/>
            <person name="Thomma B.P.H.J."/>
            <person name="Van de Peer Y."/>
            <person name="Townsend C.A."/>
            <person name="Bolton M.D."/>
        </authorList>
    </citation>
    <scope>NUCLEOTIDE SEQUENCE [LARGE SCALE GENOMIC DNA]</scope>
    <source>
        <strain evidence="3">CBS538.71</strain>
    </source>
</reference>
<dbReference type="STRING" id="357750.A0A2S6BRU5"/>
<dbReference type="EMBL" id="PNEN01001791">
    <property type="protein sequence ID" value="PPJ50191.1"/>
    <property type="molecule type" value="Genomic_DNA"/>
</dbReference>
<feature type="compositionally biased region" description="Basic and acidic residues" evidence="1">
    <location>
        <begin position="282"/>
        <end position="291"/>
    </location>
</feature>
<organism evidence="2 3">
    <name type="scientific">Cercospora berteroae</name>
    <dbReference type="NCBI Taxonomy" id="357750"/>
    <lineage>
        <taxon>Eukaryota</taxon>
        <taxon>Fungi</taxon>
        <taxon>Dikarya</taxon>
        <taxon>Ascomycota</taxon>
        <taxon>Pezizomycotina</taxon>
        <taxon>Dothideomycetes</taxon>
        <taxon>Dothideomycetidae</taxon>
        <taxon>Mycosphaerellales</taxon>
        <taxon>Mycosphaerellaceae</taxon>
        <taxon>Cercospora</taxon>
    </lineage>
</organism>
<accession>A0A2S6BRU5</accession>
<keyword evidence="3" id="KW-1185">Reference proteome</keyword>
<name>A0A2S6BRU5_9PEZI</name>
<gene>
    <name evidence="2" type="ORF">CBER1_05211</name>
</gene>
<feature type="region of interest" description="Disordered" evidence="1">
    <location>
        <begin position="566"/>
        <end position="644"/>
    </location>
</feature>
<feature type="compositionally biased region" description="Polar residues" evidence="1">
    <location>
        <begin position="528"/>
        <end position="538"/>
    </location>
</feature>
<evidence type="ECO:0000313" key="3">
    <source>
        <dbReference type="Proteomes" id="UP000237631"/>
    </source>
</evidence>
<feature type="compositionally biased region" description="Low complexity" evidence="1">
    <location>
        <begin position="210"/>
        <end position="231"/>
    </location>
</feature>
<feature type="compositionally biased region" description="Low complexity" evidence="1">
    <location>
        <begin position="452"/>
        <end position="461"/>
    </location>
</feature>
<feature type="compositionally biased region" description="Polar residues" evidence="1">
    <location>
        <begin position="308"/>
        <end position="323"/>
    </location>
</feature>
<feature type="compositionally biased region" description="Basic and acidic residues" evidence="1">
    <location>
        <begin position="183"/>
        <end position="199"/>
    </location>
</feature>
<dbReference type="AlphaFoldDB" id="A0A2S6BRU5"/>
<dbReference type="OrthoDB" id="5296at2759"/>
<proteinExistence type="predicted"/>
<evidence type="ECO:0000256" key="1">
    <source>
        <dbReference type="SAM" id="MobiDB-lite"/>
    </source>
</evidence>
<sequence>MDRRYHDPYAPTTPAASRPSRPTHAPPSPTDARAGYARPRVQQVTGSEAEQSNRTYSSRPSTDRYDPRYHYPPPPSTSATSQSYRTPLRKRRSWPPQPCAEDEAVALRKEADSLLLLKRIGKDEVPSRGSIDQDPVIVDNPDFVNQHERRFVLQQSSQSSTGTLPTPPTSEDEQVRKARRRPSRLEINKNDQRVPEATDRTATPYAYTRPTKLPQQSSSSSHLTPPSSAASGGRGARLDGSGPKPSSPRRDSGRISPSTRQRRDYFTSDRSGVESAIDDSDNDRKPADAKSLRGSGKRLTELPLTESPRGSFTNLPNAMSSETAGMPSAHAPPIRRSALDARRNTDTQSTLPTMNKLNADKSRRPTPLMAATSLSEAQDMPSSFGSMRLDPKSAEAYPRSRESSYAQSRPVSREGSVANGAPPSPSRLPVASADYSKDARISREGSLLGSKPPSAASSRPTSPSPRTPGDAPRMPRTDLDWTALLAANAARRTKPPSRLSSAVPHDAAPNSAPPSAPSVDWPRKASPQDLTPAQSSPSLPYPEDHSLMGSTMFMPTEQEYAYNPVKQNSFPASSSSDVAKLSGSSTPASSSSAQSSLHPPRPSLNRMHSAAPSTSTTTTDMRASEGRPRMTTSRQASFAESSQTKKEIAALSRKGLPACPRQEPVAGKDDWYTITGHTNIDFCPDCIDTLFERTIFRNSFRRSLPRSYSEKVRCAFGSPWIRLAWLLTLQQHRTDLTLLQDIADIEETSAPCPGGIQSVQNWYGLRDPDGLFVRDFHLCYGDVRKIECLLPTLSGIFVRLPQRASYTKSTCAIRMDSTRFSSYLDALVILHEKALAARRNADPMPLIDLVERKTRLRECTKDTLLIGALWHYIPDLAPAFTVCEDCFESVVEPEIKKNKSLAKKFNRTLQPVYNEGIGCSCQLYSPHMRKVFARAVEDNDMKYLVRKAKERREAEVYLQEKFKGVMTKAKRLSMEGTVTEDDERRLNRDLEKITKEWKERWE</sequence>
<protein>
    <submittedName>
        <fullName evidence="2">Uncharacterized protein</fullName>
    </submittedName>
</protein>
<feature type="compositionally biased region" description="Polar residues" evidence="1">
    <location>
        <begin position="630"/>
        <end position="642"/>
    </location>
</feature>
<feature type="compositionally biased region" description="Basic and acidic residues" evidence="1">
    <location>
        <begin position="389"/>
        <end position="402"/>
    </location>
</feature>
<dbReference type="Proteomes" id="UP000237631">
    <property type="component" value="Unassembled WGS sequence"/>
</dbReference>
<feature type="compositionally biased region" description="Polar residues" evidence="1">
    <location>
        <begin position="566"/>
        <end position="577"/>
    </location>
</feature>
<feature type="compositionally biased region" description="Polar residues" evidence="1">
    <location>
        <begin position="346"/>
        <end position="356"/>
    </location>
</feature>
<evidence type="ECO:0000313" key="2">
    <source>
        <dbReference type="EMBL" id="PPJ50191.1"/>
    </source>
</evidence>
<feature type="region of interest" description="Disordered" evidence="1">
    <location>
        <begin position="119"/>
        <end position="549"/>
    </location>
</feature>